<dbReference type="EMBL" id="CP032548">
    <property type="protein sequence ID" value="AZJ34708.1"/>
    <property type="molecule type" value="Genomic_DNA"/>
</dbReference>
<feature type="transmembrane region" description="Helical" evidence="1">
    <location>
        <begin position="69"/>
        <end position="91"/>
    </location>
</feature>
<feature type="domain" description="FecR protein" evidence="2">
    <location>
        <begin position="99"/>
        <end position="189"/>
    </location>
</feature>
<dbReference type="PIRSF" id="PIRSF018266">
    <property type="entry name" value="FecR"/>
    <property type="match status" value="1"/>
</dbReference>
<dbReference type="Pfam" id="PF16344">
    <property type="entry name" value="FecR_C"/>
    <property type="match status" value="1"/>
</dbReference>
<dbReference type="PANTHER" id="PTHR30273:SF2">
    <property type="entry name" value="PROTEIN FECR"/>
    <property type="match status" value="1"/>
</dbReference>
<evidence type="ECO:0000259" key="3">
    <source>
        <dbReference type="Pfam" id="PF16344"/>
    </source>
</evidence>
<evidence type="ECO:0000256" key="1">
    <source>
        <dbReference type="SAM" id="Phobius"/>
    </source>
</evidence>
<dbReference type="KEGG" id="tsig:D6T69_03860"/>
<keyword evidence="1" id="KW-1133">Transmembrane helix</keyword>
<dbReference type="GO" id="GO:0016989">
    <property type="term" value="F:sigma factor antagonist activity"/>
    <property type="evidence" value="ECO:0007669"/>
    <property type="project" value="TreeGrafter"/>
</dbReference>
<dbReference type="Proteomes" id="UP000274593">
    <property type="component" value="Chromosome"/>
</dbReference>
<keyword evidence="5" id="KW-1185">Reference proteome</keyword>
<organism evidence="4 5">
    <name type="scientific">Tenacibaculum singaporense</name>
    <dbReference type="NCBI Taxonomy" id="2358479"/>
    <lineage>
        <taxon>Bacteria</taxon>
        <taxon>Pseudomonadati</taxon>
        <taxon>Bacteroidota</taxon>
        <taxon>Flavobacteriia</taxon>
        <taxon>Flavobacteriales</taxon>
        <taxon>Flavobacteriaceae</taxon>
        <taxon>Tenacibaculum</taxon>
    </lineage>
</organism>
<dbReference type="InterPro" id="IPR012373">
    <property type="entry name" value="Ferrdict_sens_TM"/>
</dbReference>
<evidence type="ECO:0000313" key="4">
    <source>
        <dbReference type="EMBL" id="AZJ34708.1"/>
    </source>
</evidence>
<name>A0A3Q8RLZ3_9FLAO</name>
<evidence type="ECO:0000313" key="5">
    <source>
        <dbReference type="Proteomes" id="UP000274593"/>
    </source>
</evidence>
<reference evidence="4 5" key="1">
    <citation type="submission" date="2018-09" db="EMBL/GenBank/DDBJ databases">
        <title>Insights into the microbiota of Asian seabass (Lates calcarifer) with tenacibaculosis symptoms and description of sp. nov. Tenacibaculum singaporense.</title>
        <authorList>
            <person name="Miyake S."/>
            <person name="Soh M."/>
            <person name="Azman M.N."/>
            <person name="Ngoh S.Y."/>
            <person name="Orban L."/>
        </authorList>
    </citation>
    <scope>NUCLEOTIDE SEQUENCE [LARGE SCALE GENOMIC DNA]</scope>
    <source>
        <strain evidence="4 5">DSM 106434</strain>
    </source>
</reference>
<protein>
    <submittedName>
        <fullName evidence="4">FecR family protein</fullName>
    </submittedName>
</protein>
<gene>
    <name evidence="4" type="ORF">D6T69_03860</name>
</gene>
<sequence>MKKDDLIQKWLRNELTNEEQAAFNTLDDANFLEEIIQEGQRFKADKHISTPSFESLNNRLSSKKTTSTNWLLVVSKIAAVFIIGLGIFYFFNNGQATVFNTQYAESKTIILPDNSIVELNEFSHLEYNSSTWKKHRSLQLQGEAFFDVEKGMRFDVKTKNGIVSVLGTEFNVLDRDSIFKVSCYEGLVQVSYKNKITKLPVGKELSIIKGVEQNTSTILSQPKWLKNMSTFENVLLSDVVAELEQQYNIKVQLNIQNNDLKFTGAFTNNNLERALKSITLPFNLSYEINNKQRVIIWDEQQ</sequence>
<keyword evidence="1" id="KW-0812">Transmembrane</keyword>
<dbReference type="Gene3D" id="2.60.120.1440">
    <property type="match status" value="1"/>
</dbReference>
<accession>A0A3Q8RLZ3</accession>
<dbReference type="Pfam" id="PF04773">
    <property type="entry name" value="FecR"/>
    <property type="match status" value="1"/>
</dbReference>
<feature type="domain" description="Protein FecR C-terminal" evidence="3">
    <location>
        <begin position="230"/>
        <end position="294"/>
    </location>
</feature>
<dbReference type="InterPro" id="IPR032508">
    <property type="entry name" value="FecR_C"/>
</dbReference>
<proteinExistence type="predicted"/>
<dbReference type="PANTHER" id="PTHR30273">
    <property type="entry name" value="PERIPLASMIC SIGNAL SENSOR AND SIGMA FACTOR ACTIVATOR FECR-RELATED"/>
    <property type="match status" value="1"/>
</dbReference>
<dbReference type="AlphaFoldDB" id="A0A3Q8RLZ3"/>
<dbReference type="RefSeq" id="WP_125066542.1">
    <property type="nucleotide sequence ID" value="NZ_CP032548.1"/>
</dbReference>
<evidence type="ECO:0000259" key="2">
    <source>
        <dbReference type="Pfam" id="PF04773"/>
    </source>
</evidence>
<keyword evidence="1" id="KW-0472">Membrane</keyword>
<dbReference type="Gene3D" id="3.55.50.30">
    <property type="match status" value="1"/>
</dbReference>
<dbReference type="InterPro" id="IPR006860">
    <property type="entry name" value="FecR"/>
</dbReference>